<dbReference type="OrthoDB" id="1612078at2759"/>
<dbReference type="InterPro" id="IPR021102">
    <property type="entry name" value="PNGase_A"/>
</dbReference>
<feature type="domain" description="Peptide N-acetyl-beta-D-glucosaminyl asparaginase amidase A N-terminal" evidence="2">
    <location>
        <begin position="342"/>
        <end position="407"/>
    </location>
</feature>
<feature type="region of interest" description="Disordered" evidence="1">
    <location>
        <begin position="175"/>
        <end position="198"/>
    </location>
</feature>
<reference evidence="3 4" key="1">
    <citation type="journal article" date="2018" name="Mol. Biol. Evol.">
        <title>Broad Genomic Sampling Reveals a Smut Pathogenic Ancestry of the Fungal Clade Ustilaginomycotina.</title>
        <authorList>
            <person name="Kijpornyongpan T."/>
            <person name="Mondo S.J."/>
            <person name="Barry K."/>
            <person name="Sandor L."/>
            <person name="Lee J."/>
            <person name="Lipzen A."/>
            <person name="Pangilinan J."/>
            <person name="LaButti K."/>
            <person name="Hainaut M."/>
            <person name="Henrissat B."/>
            <person name="Grigoriev I.V."/>
            <person name="Spatafora J.W."/>
            <person name="Aime M.C."/>
        </authorList>
    </citation>
    <scope>NUCLEOTIDE SEQUENCE [LARGE SCALE GENOMIC DNA]</scope>
    <source>
        <strain evidence="3 4">MCA 5214</strain>
    </source>
</reference>
<sequence length="625" mass="68495">MSNTDDKNNDEAGNGPTTPPHPLICFESNHPPRLLPSPSLESTTVTLIHRAFSNSYYNASLLDYSPSLLPKGFADPQRWVSLTLTQRGSSRGRQFDRLGSVWLAGVEVWRTDNPEPTVGGVVWTTRREVDRYYDLFKGEGRLVFDYPNIVNDVYTGVLDITLELEVTQLKREFTATSSSATMPPSHRPLSGRSPRLLPLSKRNDTGDSKWAYPSERAITRHISLPRTTQWALVEVYASGTAGDEFWYTGAPDSVVDKAPKEAGLTPRGPYREVQVKVDGILAGIASPYAVIFTGGISPLMWRPQVYVDASLPPNLAGEQALIPPFLWPSTPPPVAVPGQRRAYGAYRQPTYLFDVSPFLGILADGAEHEVELSILSAEKNGSIPESWFLSGNIQYATSERKEEREETWQAKLGNPEVRETHPREGLVSTGKVKEGGDEIEASVRGKRSLSVVARGRDEAGAQRSIEVEYSFDFSNTQHYTNGGNTSVITQLSTGSSSSHHSSLPFLDISYSLPLTVRQSFSPSSGQLNTTVAHSYDQTLKASDSLLKSWPEHAGQQSVKTTQHSEAEATIVENKVTAGVGSGEQSYEYTDSANNTFREHTAVYNGSVTTAQRQGNLASLADPIQA</sequence>
<dbReference type="InterPro" id="IPR056948">
    <property type="entry name" value="PNGaseA_N"/>
</dbReference>
<protein>
    <recommendedName>
        <fullName evidence="2">Peptide N-acetyl-beta-D-glucosaminyl asparaginase amidase A N-terminal domain-containing protein</fullName>
    </recommendedName>
</protein>
<dbReference type="GeneID" id="37030177"/>
<name>A0A316UNU6_9BASI</name>
<dbReference type="AlphaFoldDB" id="A0A316UNU6"/>
<dbReference type="EMBL" id="KZ819670">
    <property type="protein sequence ID" value="PWN26949.1"/>
    <property type="molecule type" value="Genomic_DNA"/>
</dbReference>
<evidence type="ECO:0000313" key="3">
    <source>
        <dbReference type="EMBL" id="PWN26949.1"/>
    </source>
</evidence>
<dbReference type="Pfam" id="PF25156">
    <property type="entry name" value="PNGase_A_C"/>
    <property type="match status" value="1"/>
</dbReference>
<dbReference type="Pfam" id="PF12222">
    <property type="entry name" value="PNGaseA"/>
    <property type="match status" value="2"/>
</dbReference>
<feature type="region of interest" description="Disordered" evidence="1">
    <location>
        <begin position="1"/>
        <end position="24"/>
    </location>
</feature>
<keyword evidence="4" id="KW-1185">Reference proteome</keyword>
<dbReference type="STRING" id="1569628.A0A316UNU6"/>
<evidence type="ECO:0000259" key="2">
    <source>
        <dbReference type="Pfam" id="PF12222"/>
    </source>
</evidence>
<proteinExistence type="predicted"/>
<feature type="domain" description="Peptide N-acetyl-beta-D-glucosaminyl asparaginase amidase A N-terminal" evidence="2">
    <location>
        <begin position="41"/>
        <end position="309"/>
    </location>
</feature>
<gene>
    <name evidence="3" type="ORF">BDZ90DRAFT_261197</name>
</gene>
<dbReference type="PANTHER" id="PTHR31104">
    <property type="entry name" value="PEPTIDE-N4-(N-ACETYL-BETA-GLUCOSAMINYL)ASPARAGINE AMIDASE A PROTEIN"/>
    <property type="match status" value="1"/>
</dbReference>
<dbReference type="Proteomes" id="UP000245884">
    <property type="component" value="Unassembled WGS sequence"/>
</dbReference>
<organism evidence="3 4">
    <name type="scientific">Jaminaea rosea</name>
    <dbReference type="NCBI Taxonomy" id="1569628"/>
    <lineage>
        <taxon>Eukaryota</taxon>
        <taxon>Fungi</taxon>
        <taxon>Dikarya</taxon>
        <taxon>Basidiomycota</taxon>
        <taxon>Ustilaginomycotina</taxon>
        <taxon>Exobasidiomycetes</taxon>
        <taxon>Microstromatales</taxon>
        <taxon>Microstromatales incertae sedis</taxon>
        <taxon>Jaminaea</taxon>
    </lineage>
</organism>
<evidence type="ECO:0000256" key="1">
    <source>
        <dbReference type="SAM" id="MobiDB-lite"/>
    </source>
</evidence>
<dbReference type="RefSeq" id="XP_025361561.1">
    <property type="nucleotide sequence ID" value="XM_025508354.1"/>
</dbReference>
<evidence type="ECO:0000313" key="4">
    <source>
        <dbReference type="Proteomes" id="UP000245884"/>
    </source>
</evidence>
<accession>A0A316UNU6</accession>
<feature type="compositionally biased region" description="Basic and acidic residues" evidence="1">
    <location>
        <begin position="1"/>
        <end position="10"/>
    </location>
</feature>